<evidence type="ECO:0000256" key="2">
    <source>
        <dbReference type="SAM" id="Phobius"/>
    </source>
</evidence>
<dbReference type="Proteomes" id="UP000887566">
    <property type="component" value="Unplaced"/>
</dbReference>
<reference evidence="5" key="1">
    <citation type="submission" date="2022-11" db="UniProtKB">
        <authorList>
            <consortium name="WormBaseParasite"/>
        </authorList>
    </citation>
    <scope>IDENTIFICATION</scope>
</reference>
<feature type="domain" description="Nematode cuticle collagen N-terminal" evidence="3">
    <location>
        <begin position="10"/>
        <end position="60"/>
    </location>
</feature>
<dbReference type="WBParaSite" id="PSAMB.scaffold2900size20664.g19604.t1">
    <property type="protein sequence ID" value="PSAMB.scaffold2900size20664.g19604.t1"/>
    <property type="gene ID" value="PSAMB.scaffold2900size20664.g19604"/>
</dbReference>
<accession>A0A914W0P0</accession>
<sequence>MTLYTVRLATGVATCLSVGAIVMCLVMVPMILNDVSSAWQEFDVDMETFRVQSNDLWKSMMMMSTSDTRNAARQTRQAGAGGKCSK</sequence>
<evidence type="ECO:0000313" key="5">
    <source>
        <dbReference type="WBParaSite" id="PSAMB.scaffold2900size20664.g19604.t1"/>
    </source>
</evidence>
<evidence type="ECO:0000313" key="4">
    <source>
        <dbReference type="Proteomes" id="UP000887566"/>
    </source>
</evidence>
<proteinExistence type="predicted"/>
<evidence type="ECO:0000259" key="3">
    <source>
        <dbReference type="SMART" id="SM01088"/>
    </source>
</evidence>
<dbReference type="AlphaFoldDB" id="A0A914W0P0"/>
<keyword evidence="4" id="KW-1185">Reference proteome</keyword>
<keyword evidence="1" id="KW-0677">Repeat</keyword>
<keyword evidence="2" id="KW-0472">Membrane</keyword>
<dbReference type="Pfam" id="PF01484">
    <property type="entry name" value="Col_cuticle_N"/>
    <property type="match status" value="1"/>
</dbReference>
<dbReference type="SMART" id="SM01088">
    <property type="entry name" value="Col_cuticle_N"/>
    <property type="match status" value="1"/>
</dbReference>
<protein>
    <submittedName>
        <fullName evidence="5">Nematode cuticle collagen N-terminal domain-containing protein</fullName>
    </submittedName>
</protein>
<dbReference type="InterPro" id="IPR002486">
    <property type="entry name" value="Col_cuticle_N"/>
</dbReference>
<organism evidence="4 5">
    <name type="scientific">Plectus sambesii</name>
    <dbReference type="NCBI Taxonomy" id="2011161"/>
    <lineage>
        <taxon>Eukaryota</taxon>
        <taxon>Metazoa</taxon>
        <taxon>Ecdysozoa</taxon>
        <taxon>Nematoda</taxon>
        <taxon>Chromadorea</taxon>
        <taxon>Plectida</taxon>
        <taxon>Plectina</taxon>
        <taxon>Plectoidea</taxon>
        <taxon>Plectidae</taxon>
        <taxon>Plectus</taxon>
    </lineage>
</organism>
<keyword evidence="2" id="KW-0812">Transmembrane</keyword>
<evidence type="ECO:0000256" key="1">
    <source>
        <dbReference type="ARBA" id="ARBA00022737"/>
    </source>
</evidence>
<feature type="transmembrane region" description="Helical" evidence="2">
    <location>
        <begin position="6"/>
        <end position="32"/>
    </location>
</feature>
<keyword evidence="2" id="KW-1133">Transmembrane helix</keyword>
<name>A0A914W0P0_9BILA</name>
<dbReference type="GO" id="GO:0042302">
    <property type="term" value="F:structural constituent of cuticle"/>
    <property type="evidence" value="ECO:0007669"/>
    <property type="project" value="InterPro"/>
</dbReference>